<evidence type="ECO:0000313" key="1">
    <source>
        <dbReference type="EMBL" id="SBP87314.1"/>
    </source>
</evidence>
<name>A0A238D299_THIDL</name>
<accession>A0A238D299</accession>
<sequence length="200" mass="22121">MVDKHRYGCAMHRDRGSAACPNALKVPRKRVEDLLLQGIKHDLLSDDAFKVFEDEVRRILVEAQPHPREAARNITRAETEIKNIMAAIRQGVVTPTTLKALQDAEAELQAAQDQKREIERLEPMKMIPQAREAHRKLVSSLERVEDVASVRKAIGTIVGEIRLVPEGGELVAEMTNAGLAGVCQLTLVAGARFELATFGL</sequence>
<dbReference type="Proteomes" id="UP000214566">
    <property type="component" value="Unassembled WGS sequence"/>
</dbReference>
<reference evidence="1 2" key="1">
    <citation type="submission" date="2016-06" db="EMBL/GenBank/DDBJ databases">
        <authorList>
            <person name="Kjaerup R.B."/>
            <person name="Dalgaard T.S."/>
            <person name="Juul-Madsen H.R."/>
        </authorList>
    </citation>
    <scope>NUCLEOTIDE SEQUENCE [LARGE SCALE GENOMIC DNA]</scope>
    <source>
        <strain evidence="1 2">DSM 16361</strain>
    </source>
</reference>
<dbReference type="EMBL" id="FLMQ01000055">
    <property type="protein sequence ID" value="SBP87314.1"/>
    <property type="molecule type" value="Genomic_DNA"/>
</dbReference>
<organism evidence="1 2">
    <name type="scientific">Thiomonas delicata</name>
    <name type="common">Thiomonas cuprina</name>
    <dbReference type="NCBI Taxonomy" id="364030"/>
    <lineage>
        <taxon>Bacteria</taxon>
        <taxon>Pseudomonadati</taxon>
        <taxon>Pseudomonadota</taxon>
        <taxon>Betaproteobacteria</taxon>
        <taxon>Burkholderiales</taxon>
        <taxon>Thiomonas</taxon>
    </lineage>
</organism>
<dbReference type="AlphaFoldDB" id="A0A238D299"/>
<protein>
    <submittedName>
        <fullName evidence="1">Resolvase domain protein</fullName>
    </submittedName>
</protein>
<evidence type="ECO:0000313" key="2">
    <source>
        <dbReference type="Proteomes" id="UP000214566"/>
    </source>
</evidence>
<proteinExistence type="predicted"/>
<gene>
    <name evidence="1" type="ORF">THIARS_60027</name>
</gene>
<keyword evidence="2" id="KW-1185">Reference proteome</keyword>